<dbReference type="RefSeq" id="XP_001227780.1">
    <property type="nucleotide sequence ID" value="XM_001227779.1"/>
</dbReference>
<name>Q2GQA1_CHAGB</name>
<dbReference type="EMBL" id="CH408035">
    <property type="protein sequence ID" value="EAQ83449.1"/>
    <property type="molecule type" value="Genomic_DNA"/>
</dbReference>
<keyword evidence="2" id="KW-1185">Reference proteome</keyword>
<accession>Q2GQA1</accession>
<dbReference type="InParanoid" id="Q2GQA1"/>
<dbReference type="HOGENOM" id="CLU_2849505_0_0_1"/>
<evidence type="ECO:0000313" key="2">
    <source>
        <dbReference type="Proteomes" id="UP000001056"/>
    </source>
</evidence>
<dbReference type="GeneID" id="4395990"/>
<gene>
    <name evidence="1" type="ORF">CHGG_09853</name>
</gene>
<evidence type="ECO:0000313" key="1">
    <source>
        <dbReference type="EMBL" id="EAQ83449.1"/>
    </source>
</evidence>
<protein>
    <submittedName>
        <fullName evidence="1">Uncharacterized protein</fullName>
    </submittedName>
</protein>
<proteinExistence type="predicted"/>
<dbReference type="Proteomes" id="UP000001056">
    <property type="component" value="Unassembled WGS sequence"/>
</dbReference>
<dbReference type="AlphaFoldDB" id="Q2GQA1"/>
<reference evidence="2" key="1">
    <citation type="journal article" date="2015" name="Genome Announc.">
        <title>Draft genome sequence of the cellulolytic fungus Chaetomium globosum.</title>
        <authorList>
            <person name="Cuomo C.A."/>
            <person name="Untereiner W.A."/>
            <person name="Ma L.-J."/>
            <person name="Grabherr M."/>
            <person name="Birren B.W."/>
        </authorList>
    </citation>
    <scope>NUCLEOTIDE SEQUENCE [LARGE SCALE GENOMIC DNA]</scope>
    <source>
        <strain evidence="2">ATCC 6205 / CBS 148.51 / DSM 1962 / NBRC 6347 / NRRL 1970</strain>
    </source>
</reference>
<dbReference type="VEuPathDB" id="FungiDB:CHGG_09853"/>
<organism evidence="1 2">
    <name type="scientific">Chaetomium globosum (strain ATCC 6205 / CBS 148.51 / DSM 1962 / NBRC 6347 / NRRL 1970)</name>
    <name type="common">Soil fungus</name>
    <dbReference type="NCBI Taxonomy" id="306901"/>
    <lineage>
        <taxon>Eukaryota</taxon>
        <taxon>Fungi</taxon>
        <taxon>Dikarya</taxon>
        <taxon>Ascomycota</taxon>
        <taxon>Pezizomycotina</taxon>
        <taxon>Sordariomycetes</taxon>
        <taxon>Sordariomycetidae</taxon>
        <taxon>Sordariales</taxon>
        <taxon>Chaetomiaceae</taxon>
        <taxon>Chaetomium</taxon>
    </lineage>
</organism>
<sequence length="65" mass="7435">MAECSFDHYPSPVPIHHCHPAGSPTRPMDLRTDQWIRLHKMIPHSVTTTAISMRMTRTRQNPSGL</sequence>